<evidence type="ECO:0000313" key="1">
    <source>
        <dbReference type="EMBL" id="TQD76980.1"/>
    </source>
</evidence>
<accession>A0A540KRZ2</accession>
<dbReference type="Proteomes" id="UP000315295">
    <property type="component" value="Unassembled WGS sequence"/>
</dbReference>
<gene>
    <name evidence="1" type="ORF">C1H46_037480</name>
</gene>
<organism evidence="1 2">
    <name type="scientific">Malus baccata</name>
    <name type="common">Siberian crab apple</name>
    <name type="synonym">Pyrus baccata</name>
    <dbReference type="NCBI Taxonomy" id="106549"/>
    <lineage>
        <taxon>Eukaryota</taxon>
        <taxon>Viridiplantae</taxon>
        <taxon>Streptophyta</taxon>
        <taxon>Embryophyta</taxon>
        <taxon>Tracheophyta</taxon>
        <taxon>Spermatophyta</taxon>
        <taxon>Magnoliopsida</taxon>
        <taxon>eudicotyledons</taxon>
        <taxon>Gunneridae</taxon>
        <taxon>Pentapetalae</taxon>
        <taxon>rosids</taxon>
        <taxon>fabids</taxon>
        <taxon>Rosales</taxon>
        <taxon>Rosaceae</taxon>
        <taxon>Amygdaloideae</taxon>
        <taxon>Maleae</taxon>
        <taxon>Malus</taxon>
    </lineage>
</organism>
<proteinExistence type="predicted"/>
<evidence type="ECO:0000313" key="2">
    <source>
        <dbReference type="Proteomes" id="UP000315295"/>
    </source>
</evidence>
<sequence length="101" mass="11211">MRKFVKQIMMNIFLPRLLLLHSLLVVCFATFAFGATRLPQDEVQALTDIAKTLGKTGWDFSVDPCSGQLPWTNISAFKGFESAVTCNCSFDDSTVCHVTSM</sequence>
<protein>
    <recommendedName>
        <fullName evidence="3">Leucine-rich repeat-containing N-terminal plant-type domain-containing protein</fullName>
    </recommendedName>
</protein>
<evidence type="ECO:0008006" key="3">
    <source>
        <dbReference type="Google" id="ProtNLM"/>
    </source>
</evidence>
<keyword evidence="2" id="KW-1185">Reference proteome</keyword>
<dbReference type="EMBL" id="VIEB01000993">
    <property type="protein sequence ID" value="TQD76980.1"/>
    <property type="molecule type" value="Genomic_DNA"/>
</dbReference>
<dbReference type="STRING" id="106549.A0A540KRZ2"/>
<dbReference type="AlphaFoldDB" id="A0A540KRZ2"/>
<name>A0A540KRZ2_MALBA</name>
<comment type="caution">
    <text evidence="1">The sequence shown here is derived from an EMBL/GenBank/DDBJ whole genome shotgun (WGS) entry which is preliminary data.</text>
</comment>
<reference evidence="1 2" key="1">
    <citation type="journal article" date="2019" name="G3 (Bethesda)">
        <title>Sequencing of a Wild Apple (Malus baccata) Genome Unravels the Differences Between Cultivated and Wild Apple Species Regarding Disease Resistance and Cold Tolerance.</title>
        <authorList>
            <person name="Chen X."/>
        </authorList>
    </citation>
    <scope>NUCLEOTIDE SEQUENCE [LARGE SCALE GENOMIC DNA]</scope>
    <source>
        <strain evidence="2">cv. Shandingzi</strain>
        <tissue evidence="1">Leaves</tissue>
    </source>
</reference>